<evidence type="ECO:0000256" key="17">
    <source>
        <dbReference type="ARBA" id="ARBA00038097"/>
    </source>
</evidence>
<evidence type="ECO:0000256" key="15">
    <source>
        <dbReference type="ARBA" id="ARBA00023315"/>
    </source>
</evidence>
<evidence type="ECO:0000259" key="27">
    <source>
        <dbReference type="Pfam" id="PF00561"/>
    </source>
</evidence>
<dbReference type="SUPFAM" id="SSF53474">
    <property type="entry name" value="alpha/beta-Hydrolases"/>
    <property type="match status" value="1"/>
</dbReference>
<evidence type="ECO:0000256" key="8">
    <source>
        <dbReference type="ARBA" id="ARBA00022677"/>
    </source>
</evidence>
<comment type="function">
    <text evidence="20">Coenzyme A-dependent lysophosphatidic acid acyltransferase that catalyzes the transfer of an acyl group on a lysophosphatidic acid. Functions preferentially with 1-oleoyl-lysophosphatidic acid followed by 1-palmitoyl-lysophosphatidic acid, 1-stearoyl-lysophosphatidic acid and 1-arachidonoyl-lysophosphatidic acid as lipid acceptor. Functions preferentially with arachidonoyl-CoA followed by oleoyl-CoA as acyl group donors. Functions in phosphatidic acid biosynthesis. May regulate the cellular storage of triacylglycerol through activation of the phospholipase PNPLA2. Involved in keratinocyte differentiation. Regulates lipid droplet fusion.</text>
</comment>
<keyword evidence="13" id="KW-0594">Phospholipid biosynthesis</keyword>
<dbReference type="Pfam" id="PF00561">
    <property type="entry name" value="Abhydrolase_1"/>
    <property type="match status" value="1"/>
</dbReference>
<evidence type="ECO:0000256" key="3">
    <source>
        <dbReference type="ARBA" id="ARBA00004496"/>
    </source>
</evidence>
<dbReference type="AlphaFoldDB" id="A0A670ISX1"/>
<evidence type="ECO:0000256" key="19">
    <source>
        <dbReference type="ARBA" id="ARBA00042413"/>
    </source>
</evidence>
<evidence type="ECO:0000256" key="10">
    <source>
        <dbReference type="ARBA" id="ARBA00022782"/>
    </source>
</evidence>
<dbReference type="Gene3D" id="3.40.50.1820">
    <property type="entry name" value="alpha/beta hydrolase"/>
    <property type="match status" value="1"/>
</dbReference>
<reference evidence="28" key="2">
    <citation type="submission" date="2025-08" db="UniProtKB">
        <authorList>
            <consortium name="Ensembl"/>
        </authorList>
    </citation>
    <scope>IDENTIFICATION</scope>
</reference>
<dbReference type="GeneTree" id="ENSGT00390000016277"/>
<comment type="catalytic activity">
    <reaction evidence="21">
        <text>1-hexadecanoyl-sn-glycero-3-phosphate + (9Z)-octadecenoyl-CoA = 1-hexadecanoyl-2-(9Z-octadecenoyl)-sn-glycero-3-phosphate + CoA</text>
        <dbReference type="Rhea" id="RHEA:33187"/>
        <dbReference type="ChEBI" id="CHEBI:57287"/>
        <dbReference type="ChEBI" id="CHEBI:57387"/>
        <dbReference type="ChEBI" id="CHEBI:57518"/>
        <dbReference type="ChEBI" id="CHEBI:64839"/>
    </reaction>
    <physiologicalReaction direction="left-to-right" evidence="21">
        <dbReference type="Rhea" id="RHEA:33188"/>
    </physiologicalReaction>
</comment>
<dbReference type="PANTHER" id="PTHR42886">
    <property type="entry name" value="RE40534P-RELATED"/>
    <property type="match status" value="1"/>
</dbReference>
<comment type="catalytic activity">
    <reaction evidence="23">
        <text>eicosanoyl-CoA + 1-(9Z-octadecenoyl)-sn-glycero-3-phosphate = 1-(9Z)-octadecenoyl-2-eicosanoyl-sn-glycero-3-phosphate + CoA</text>
        <dbReference type="Rhea" id="RHEA:37451"/>
        <dbReference type="ChEBI" id="CHEBI:57287"/>
        <dbReference type="ChEBI" id="CHEBI:57380"/>
        <dbReference type="ChEBI" id="CHEBI:74544"/>
        <dbReference type="ChEBI" id="CHEBI:74937"/>
    </reaction>
    <physiologicalReaction direction="left-to-right" evidence="23">
        <dbReference type="Rhea" id="RHEA:37452"/>
    </physiologicalReaction>
</comment>
<evidence type="ECO:0000256" key="13">
    <source>
        <dbReference type="ARBA" id="ARBA00023209"/>
    </source>
</evidence>
<dbReference type="InterPro" id="IPR000073">
    <property type="entry name" value="AB_hydrolase_1"/>
</dbReference>
<protein>
    <recommendedName>
        <fullName evidence="18">1-acylglycerol-3-phosphate O-acyltransferase ABHD5</fullName>
        <ecNumber evidence="5">2.3.1.51</ecNumber>
    </recommendedName>
    <alternativeName>
        <fullName evidence="19">Abhydrolase domain-containing protein 5</fullName>
    </alternativeName>
</protein>
<comment type="catalytic activity">
    <reaction evidence="22">
        <text>1-octadecanoyl-sn-glycero-3-phosphate + (9Z)-octadecenoyl-CoA = 1-octadecanoyl-2-(9Z-octadecenoyl)-sn-glycero-3-phosphate + CoA</text>
        <dbReference type="Rhea" id="RHEA:37163"/>
        <dbReference type="ChEBI" id="CHEBI:57287"/>
        <dbReference type="ChEBI" id="CHEBI:57387"/>
        <dbReference type="ChEBI" id="CHEBI:74560"/>
        <dbReference type="ChEBI" id="CHEBI:74565"/>
    </reaction>
    <physiologicalReaction direction="left-to-right" evidence="22">
        <dbReference type="Rhea" id="RHEA:37164"/>
    </physiologicalReaction>
</comment>
<dbReference type="GO" id="GO:0055088">
    <property type="term" value="P:lipid homeostasis"/>
    <property type="evidence" value="ECO:0007669"/>
    <property type="project" value="TreeGrafter"/>
</dbReference>
<dbReference type="GO" id="GO:0030154">
    <property type="term" value="P:cell differentiation"/>
    <property type="evidence" value="ECO:0007669"/>
    <property type="project" value="UniProtKB-KW"/>
</dbReference>
<evidence type="ECO:0000256" key="23">
    <source>
        <dbReference type="ARBA" id="ARBA00047849"/>
    </source>
</evidence>
<feature type="domain" description="AB hydrolase-1" evidence="27">
    <location>
        <begin position="40"/>
        <end position="137"/>
    </location>
</feature>
<keyword evidence="14" id="KW-1208">Phospholipid metabolism</keyword>
<comment type="catalytic activity">
    <reaction evidence="24">
        <text>1-(5Z,8Z,11Z,14Z-eicosatetraenoyl)-sn-glycero-3-phosphate + (9Z)-octadecenoyl-CoA = 1-(5Z,8Z,11Z,14Z)-eicosatetraenoyl-2-(9Z)-octadecenoyl-sn-glycero-3-phosphate + CoA</text>
        <dbReference type="Rhea" id="RHEA:37455"/>
        <dbReference type="ChEBI" id="CHEBI:57287"/>
        <dbReference type="ChEBI" id="CHEBI:57387"/>
        <dbReference type="ChEBI" id="CHEBI:74938"/>
        <dbReference type="ChEBI" id="CHEBI:74941"/>
    </reaction>
    <physiologicalReaction direction="left-to-right" evidence="24">
        <dbReference type="Rhea" id="RHEA:37456"/>
    </physiologicalReaction>
</comment>
<dbReference type="GO" id="GO:0005811">
    <property type="term" value="C:lipid droplet"/>
    <property type="evidence" value="ECO:0007669"/>
    <property type="project" value="UniProtKB-SubCell"/>
</dbReference>
<keyword evidence="6" id="KW-0963">Cytoplasm</keyword>
<accession>A0A670ISX1</accession>
<evidence type="ECO:0000256" key="21">
    <source>
        <dbReference type="ARBA" id="ARBA00047525"/>
    </source>
</evidence>
<sequence length="196" mass="21943">AAMAKDESESLESPCKGLGWLCSWLPAWCPMYHCLLQKTLLVLLHGFGGGVGLWALNCEDHCENRTVYAFDLLGFGRSSRSHFDTDAEVAENQFVEEWRGEMGLDRMILLGHNLSGFLAAAYSQRIPIWIKAFGAVLSPFNPLSGLRIAGPFGLSLVQCIRPDFQRKYSSMFDDDMLSLVQVIMCMLIKLKTSTRK</sequence>
<dbReference type="GO" id="GO:0010898">
    <property type="term" value="P:positive regulation of triglyceride catabolic process"/>
    <property type="evidence" value="ECO:0007669"/>
    <property type="project" value="TreeGrafter"/>
</dbReference>
<comment type="catalytic activity">
    <reaction evidence="16">
        <text>1-(9Z-octadecenoyl)-sn-glycero-3-phosphate + octadecanoyl-CoA = 1-(9Z-octadecenoyl)-2-octadecanoyl-sn-glycero-3-phosphate + CoA</text>
        <dbReference type="Rhea" id="RHEA:37147"/>
        <dbReference type="ChEBI" id="CHEBI:57287"/>
        <dbReference type="ChEBI" id="CHEBI:57394"/>
        <dbReference type="ChEBI" id="CHEBI:74544"/>
        <dbReference type="ChEBI" id="CHEBI:74552"/>
    </reaction>
    <physiologicalReaction direction="left-to-right" evidence="16">
        <dbReference type="Rhea" id="RHEA:37148"/>
    </physiologicalReaction>
</comment>
<evidence type="ECO:0000256" key="7">
    <source>
        <dbReference type="ARBA" id="ARBA00022516"/>
    </source>
</evidence>
<evidence type="ECO:0000256" key="16">
    <source>
        <dbReference type="ARBA" id="ARBA00036296"/>
    </source>
</evidence>
<comment type="catalytic activity">
    <reaction evidence="26">
        <text>1-(9Z-octadecenoyl)-sn-glycero-3-phosphate + (9Z)-octadecenoyl-CoA = 1,2-di-(9Z-octadecenoyl)-sn-glycero-3-phosphate + CoA</text>
        <dbReference type="Rhea" id="RHEA:37131"/>
        <dbReference type="ChEBI" id="CHEBI:57287"/>
        <dbReference type="ChEBI" id="CHEBI:57387"/>
        <dbReference type="ChEBI" id="CHEBI:74544"/>
        <dbReference type="ChEBI" id="CHEBI:74546"/>
    </reaction>
    <physiologicalReaction direction="left-to-right" evidence="26">
        <dbReference type="Rhea" id="RHEA:37132"/>
    </physiologicalReaction>
</comment>
<evidence type="ECO:0000256" key="1">
    <source>
        <dbReference type="ARBA" id="ARBA00000300"/>
    </source>
</evidence>
<keyword evidence="29" id="KW-1185">Reference proteome</keyword>
<evidence type="ECO:0000256" key="9">
    <source>
        <dbReference type="ARBA" id="ARBA00022679"/>
    </source>
</evidence>
<evidence type="ECO:0000313" key="29">
    <source>
        <dbReference type="Proteomes" id="UP000472272"/>
    </source>
</evidence>
<dbReference type="GO" id="GO:0005739">
    <property type="term" value="C:mitochondrion"/>
    <property type="evidence" value="ECO:0007669"/>
    <property type="project" value="TreeGrafter"/>
</dbReference>
<dbReference type="PANTHER" id="PTHR42886:SF34">
    <property type="entry name" value="1-ACYLGLYCEROL-3-PHOSPHATE O-ACYLTRANSFERASE ABHD5"/>
    <property type="match status" value="1"/>
</dbReference>
<dbReference type="GO" id="GO:0006654">
    <property type="term" value="P:phosphatidic acid biosynthetic process"/>
    <property type="evidence" value="ECO:0007669"/>
    <property type="project" value="TreeGrafter"/>
</dbReference>
<dbReference type="GO" id="GO:0010891">
    <property type="term" value="P:negative regulation of triglyceride storage"/>
    <property type="evidence" value="ECO:0007669"/>
    <property type="project" value="TreeGrafter"/>
</dbReference>
<keyword evidence="8" id="KW-0551">Lipid droplet</keyword>
<evidence type="ECO:0000256" key="14">
    <source>
        <dbReference type="ARBA" id="ARBA00023264"/>
    </source>
</evidence>
<evidence type="ECO:0000256" key="12">
    <source>
        <dbReference type="ARBA" id="ARBA00023098"/>
    </source>
</evidence>
<evidence type="ECO:0000256" key="2">
    <source>
        <dbReference type="ARBA" id="ARBA00000816"/>
    </source>
</evidence>
<dbReference type="GO" id="GO:0052689">
    <property type="term" value="F:carboxylic ester hydrolase activity"/>
    <property type="evidence" value="ECO:0007669"/>
    <property type="project" value="TreeGrafter"/>
</dbReference>
<comment type="catalytic activity">
    <reaction evidence="25">
        <text>1-(9Z-octadecenoyl)-sn-glycero-3-phosphate + (5Z,8Z,11Z,14Z)-eicosatetraenoyl-CoA = 1-(9Z)-octadecenoyl-2-(5Z,8Z,11Z,14Z)-eicosatetraenoyl-sn-glycero-3-phosphate + CoA</text>
        <dbReference type="Rhea" id="RHEA:37443"/>
        <dbReference type="ChEBI" id="CHEBI:57287"/>
        <dbReference type="ChEBI" id="CHEBI:57368"/>
        <dbReference type="ChEBI" id="CHEBI:74544"/>
        <dbReference type="ChEBI" id="CHEBI:74928"/>
    </reaction>
    <physiologicalReaction direction="left-to-right" evidence="25">
        <dbReference type="Rhea" id="RHEA:37444"/>
    </physiologicalReaction>
</comment>
<dbReference type="GO" id="GO:0006631">
    <property type="term" value="P:fatty acid metabolic process"/>
    <property type="evidence" value="ECO:0007669"/>
    <property type="project" value="UniProtKB-KW"/>
</dbReference>
<evidence type="ECO:0000256" key="26">
    <source>
        <dbReference type="ARBA" id="ARBA00049561"/>
    </source>
</evidence>
<dbReference type="InterPro" id="IPR029058">
    <property type="entry name" value="AB_hydrolase_fold"/>
</dbReference>
<evidence type="ECO:0000256" key="18">
    <source>
        <dbReference type="ARBA" id="ARBA00040731"/>
    </source>
</evidence>
<keyword evidence="12" id="KW-0443">Lipid metabolism</keyword>
<comment type="catalytic activity">
    <reaction evidence="2">
        <text>1-(9Z-octadecenoyl)-sn-glycero-3-phosphate + hexadecanoyl-CoA = 1-(9Z)-octadecenoyl-2-hexadecanoyl-sn-glycero-3-phosphate + CoA</text>
        <dbReference type="Rhea" id="RHEA:37143"/>
        <dbReference type="ChEBI" id="CHEBI:57287"/>
        <dbReference type="ChEBI" id="CHEBI:57379"/>
        <dbReference type="ChEBI" id="CHEBI:74544"/>
        <dbReference type="ChEBI" id="CHEBI:74551"/>
    </reaction>
    <physiologicalReaction direction="left-to-right" evidence="2">
        <dbReference type="Rhea" id="RHEA:37144"/>
    </physiologicalReaction>
</comment>
<dbReference type="EC" id="2.3.1.51" evidence="5"/>
<evidence type="ECO:0000256" key="22">
    <source>
        <dbReference type="ARBA" id="ARBA00047543"/>
    </source>
</evidence>
<proteinExistence type="inferred from homology"/>
<evidence type="ECO:0000256" key="11">
    <source>
        <dbReference type="ARBA" id="ARBA00022832"/>
    </source>
</evidence>
<name>A0A670ISX1_PODMU</name>
<evidence type="ECO:0000256" key="5">
    <source>
        <dbReference type="ARBA" id="ARBA00013211"/>
    </source>
</evidence>
<keyword evidence="7" id="KW-0444">Lipid biosynthesis</keyword>
<dbReference type="Ensembl" id="ENSPMRT00000015553.1">
    <property type="protein sequence ID" value="ENSPMRP00000014559.1"/>
    <property type="gene ID" value="ENSPMRG00000009703.1"/>
</dbReference>
<keyword evidence="15" id="KW-0012">Acyltransferase</keyword>
<evidence type="ECO:0000256" key="4">
    <source>
        <dbReference type="ARBA" id="ARBA00004502"/>
    </source>
</evidence>
<evidence type="ECO:0000313" key="28">
    <source>
        <dbReference type="Ensembl" id="ENSPMRP00000014559.1"/>
    </source>
</evidence>
<reference evidence="28 29" key="1">
    <citation type="journal article" date="2019" name="Proc. Natl. Acad. Sci. U.S.A.">
        <title>Regulatory changes in pterin and carotenoid genes underlie balanced color polymorphisms in the wall lizard.</title>
        <authorList>
            <person name="Andrade P."/>
            <person name="Pinho C."/>
            <person name="Perez I de Lanuza G."/>
            <person name="Afonso S."/>
            <person name="Brejcha J."/>
            <person name="Rubin C.J."/>
            <person name="Wallerman O."/>
            <person name="Pereira P."/>
            <person name="Sabatino S.J."/>
            <person name="Bellati A."/>
            <person name="Pellitteri-Rosa D."/>
            <person name="Bosakova Z."/>
            <person name="Bunikis I."/>
            <person name="Carretero M.A."/>
            <person name="Feiner N."/>
            <person name="Marsik P."/>
            <person name="Pauperio F."/>
            <person name="Salvi D."/>
            <person name="Soler L."/>
            <person name="While G.M."/>
            <person name="Uller T."/>
            <person name="Font E."/>
            <person name="Andersson L."/>
            <person name="Carneiro M."/>
        </authorList>
    </citation>
    <scope>NUCLEOTIDE SEQUENCE</scope>
</reference>
<evidence type="ECO:0000256" key="24">
    <source>
        <dbReference type="ARBA" id="ARBA00048632"/>
    </source>
</evidence>
<evidence type="ECO:0000256" key="6">
    <source>
        <dbReference type="ARBA" id="ARBA00022490"/>
    </source>
</evidence>
<comment type="subcellular location">
    <subcellularLocation>
        <location evidence="3">Cytoplasm</location>
    </subcellularLocation>
    <subcellularLocation>
        <location evidence="4">Lipid droplet</location>
    </subcellularLocation>
</comment>
<evidence type="ECO:0000256" key="25">
    <source>
        <dbReference type="ARBA" id="ARBA00048770"/>
    </source>
</evidence>
<organism evidence="28 29">
    <name type="scientific">Podarcis muralis</name>
    <name type="common">Wall lizard</name>
    <name type="synonym">Lacerta muralis</name>
    <dbReference type="NCBI Taxonomy" id="64176"/>
    <lineage>
        <taxon>Eukaryota</taxon>
        <taxon>Metazoa</taxon>
        <taxon>Chordata</taxon>
        <taxon>Craniata</taxon>
        <taxon>Vertebrata</taxon>
        <taxon>Euteleostomi</taxon>
        <taxon>Lepidosauria</taxon>
        <taxon>Squamata</taxon>
        <taxon>Bifurcata</taxon>
        <taxon>Unidentata</taxon>
        <taxon>Episquamata</taxon>
        <taxon>Laterata</taxon>
        <taxon>Lacertibaenia</taxon>
        <taxon>Lacertidae</taxon>
        <taxon>Podarcis</taxon>
    </lineage>
</organism>
<reference evidence="28" key="3">
    <citation type="submission" date="2025-09" db="UniProtKB">
        <authorList>
            <consortium name="Ensembl"/>
        </authorList>
    </citation>
    <scope>IDENTIFICATION</scope>
</reference>
<keyword evidence="9" id="KW-0808">Transferase</keyword>
<comment type="similarity">
    <text evidence="17">Belongs to the peptidase S33 family. ABHD4/ABHD5 subfamily.</text>
</comment>
<keyword evidence="10" id="KW-0221">Differentiation</keyword>
<keyword evidence="11" id="KW-0276">Fatty acid metabolism</keyword>
<comment type="catalytic activity">
    <reaction evidence="1">
        <text>a 1-acyl-sn-glycero-3-phosphate + an acyl-CoA = a 1,2-diacyl-sn-glycero-3-phosphate + CoA</text>
        <dbReference type="Rhea" id="RHEA:19709"/>
        <dbReference type="ChEBI" id="CHEBI:57287"/>
        <dbReference type="ChEBI" id="CHEBI:57970"/>
        <dbReference type="ChEBI" id="CHEBI:58342"/>
        <dbReference type="ChEBI" id="CHEBI:58608"/>
        <dbReference type="EC" id="2.3.1.51"/>
    </reaction>
    <physiologicalReaction direction="left-to-right" evidence="1">
        <dbReference type="Rhea" id="RHEA:19710"/>
    </physiologicalReaction>
</comment>
<evidence type="ECO:0000256" key="20">
    <source>
        <dbReference type="ARBA" id="ARBA00045357"/>
    </source>
</evidence>
<dbReference type="Proteomes" id="UP000472272">
    <property type="component" value="Chromosome 9"/>
</dbReference>
<dbReference type="OMA" id="WGFTARP"/>
<dbReference type="GO" id="GO:0003841">
    <property type="term" value="F:1-acylglycerol-3-phosphate O-acyltransferase activity"/>
    <property type="evidence" value="ECO:0007669"/>
    <property type="project" value="UniProtKB-EC"/>
</dbReference>